<keyword evidence="2" id="KW-1185">Reference proteome</keyword>
<name>A0A919AJW0_9ACTN</name>
<evidence type="ECO:0000313" key="1">
    <source>
        <dbReference type="EMBL" id="GHF11997.1"/>
    </source>
</evidence>
<dbReference type="RefSeq" id="WP_189907661.1">
    <property type="nucleotide sequence ID" value="NZ_BNBC01000061.1"/>
</dbReference>
<reference evidence="1" key="2">
    <citation type="submission" date="2020-09" db="EMBL/GenBank/DDBJ databases">
        <authorList>
            <person name="Sun Q."/>
            <person name="Ohkuma M."/>
        </authorList>
    </citation>
    <scope>NUCLEOTIDE SEQUENCE</scope>
    <source>
        <strain evidence="1">JCM 3302</strain>
    </source>
</reference>
<dbReference type="AlphaFoldDB" id="A0A919AJW0"/>
<accession>A0A919AJW0</accession>
<comment type="caution">
    <text evidence="1">The sequence shown here is derived from an EMBL/GenBank/DDBJ whole genome shotgun (WGS) entry which is preliminary data.</text>
</comment>
<dbReference type="Proteomes" id="UP000641386">
    <property type="component" value="Unassembled WGS sequence"/>
</dbReference>
<evidence type="ECO:0000313" key="2">
    <source>
        <dbReference type="Proteomes" id="UP000641386"/>
    </source>
</evidence>
<protein>
    <submittedName>
        <fullName evidence="1">Uncharacterized protein</fullName>
    </submittedName>
</protein>
<reference evidence="1" key="1">
    <citation type="journal article" date="2014" name="Int. J. Syst. Evol. Microbiol.">
        <title>Complete genome sequence of Corynebacterium casei LMG S-19264T (=DSM 44701T), isolated from a smear-ripened cheese.</title>
        <authorList>
            <consortium name="US DOE Joint Genome Institute (JGI-PGF)"/>
            <person name="Walter F."/>
            <person name="Albersmeier A."/>
            <person name="Kalinowski J."/>
            <person name="Ruckert C."/>
        </authorList>
    </citation>
    <scope>NUCLEOTIDE SEQUENCE</scope>
    <source>
        <strain evidence="1">JCM 3302</strain>
    </source>
</reference>
<dbReference type="InterPro" id="IPR046200">
    <property type="entry name" value="DUF6233"/>
</dbReference>
<dbReference type="Pfam" id="PF19746">
    <property type="entry name" value="DUF6233"/>
    <property type="match status" value="1"/>
</dbReference>
<proteinExistence type="predicted"/>
<sequence length="112" mass="12611">MTDLPPDLPRLRTLETWLVLTLDRVRRQIADAERREQERRRGEQARPPIPDWILESSLNRSAPPLAVHVGGCHMAGKRWKAVPRDVALRALSEGVEACGHCRPDATLGYLDG</sequence>
<organism evidence="1 2">
    <name type="scientific">Streptomyces spiralis</name>
    <dbReference type="NCBI Taxonomy" id="66376"/>
    <lineage>
        <taxon>Bacteria</taxon>
        <taxon>Bacillati</taxon>
        <taxon>Actinomycetota</taxon>
        <taxon>Actinomycetes</taxon>
        <taxon>Kitasatosporales</taxon>
        <taxon>Streptomycetaceae</taxon>
        <taxon>Streptomyces</taxon>
    </lineage>
</organism>
<dbReference type="EMBL" id="BNBC01000061">
    <property type="protein sequence ID" value="GHF11997.1"/>
    <property type="molecule type" value="Genomic_DNA"/>
</dbReference>
<gene>
    <name evidence="1" type="ORF">GCM10014715_79670</name>
</gene>